<dbReference type="OrthoDB" id="875746at2"/>
<dbReference type="RefSeq" id="WP_135431385.1">
    <property type="nucleotide sequence ID" value="NZ_SRLA01000001.1"/>
</dbReference>
<gene>
    <name evidence="1" type="ORF">EU556_04470</name>
</gene>
<keyword evidence="2" id="KW-1185">Reference proteome</keyword>
<protein>
    <submittedName>
        <fullName evidence="1">Uncharacterized protein</fullName>
    </submittedName>
</protein>
<evidence type="ECO:0000313" key="2">
    <source>
        <dbReference type="Proteomes" id="UP000298337"/>
    </source>
</evidence>
<accession>A0A4Z0PCU3</accession>
<dbReference type="AlphaFoldDB" id="A0A4Z0PCU3"/>
<organism evidence="1 2">
    <name type="scientific">Hymenobacter fodinae</name>
    <dbReference type="NCBI Taxonomy" id="2510796"/>
    <lineage>
        <taxon>Bacteria</taxon>
        <taxon>Pseudomonadati</taxon>
        <taxon>Bacteroidota</taxon>
        <taxon>Cytophagia</taxon>
        <taxon>Cytophagales</taxon>
        <taxon>Hymenobacteraceae</taxon>
        <taxon>Hymenobacter</taxon>
    </lineage>
</organism>
<dbReference type="Proteomes" id="UP000298337">
    <property type="component" value="Unassembled WGS sequence"/>
</dbReference>
<dbReference type="EMBL" id="SRLA01000001">
    <property type="protein sequence ID" value="TGE10081.1"/>
    <property type="molecule type" value="Genomic_DNA"/>
</dbReference>
<proteinExistence type="predicted"/>
<sequence length="198" mass="22456">MLSVFRYISILVGCLATYCSYAQRSSSDGKQTVTMSAPLQLPLITFVPNAVIRLSPQDSLARVAYVKNKVKSISKIKVRETSGQIDTLEYTELDRQGNKRITYNPAFGARTLRRYDSQNRLLEIVQLPHPSFPYQLREVLDPVRNTYTAYHDLSDAPNHLYRSVVHHHHGDTLVGTAELHQPEMRGVHAQSDSDAQLY</sequence>
<reference evidence="1 2" key="1">
    <citation type="submission" date="2019-04" db="EMBL/GenBank/DDBJ databases">
        <authorList>
            <person name="Feng G."/>
            <person name="Zhang J."/>
            <person name="Zhu H."/>
        </authorList>
    </citation>
    <scope>NUCLEOTIDE SEQUENCE [LARGE SCALE GENOMIC DNA]</scope>
    <source>
        <strain evidence="1 2">92R-1</strain>
    </source>
</reference>
<name>A0A4Z0PCU3_9BACT</name>
<comment type="caution">
    <text evidence="1">The sequence shown here is derived from an EMBL/GenBank/DDBJ whole genome shotgun (WGS) entry which is preliminary data.</text>
</comment>
<evidence type="ECO:0000313" key="1">
    <source>
        <dbReference type="EMBL" id="TGE10081.1"/>
    </source>
</evidence>